<dbReference type="EMBL" id="JAKFGM010000003">
    <property type="protein sequence ID" value="MCF2515447.1"/>
    <property type="molecule type" value="Genomic_DNA"/>
</dbReference>
<sequence>MNLLLINLAAALALVQGSATDNSAQSPDTTAAAIVADCGARKFETSVEIEKDGQKRLTKLKLCSAKEADQASWVRTLQDAKAKIAAHPDISQESKAKIAAELDAEIAKSLSGTDAVKSAPAVPAPLTAQQPEQAVLPAPQSTPPISAPPKMATSTAKSLSKPSLSIRCLDAGEDGEGNPCMVLEKDTRLSVHADEDISSGTVLRFLRRGDMRGEVALAAMRQGQSIRYKLPERLCLGVSSSKVEIQILRSNQLVETLGPYRLRC</sequence>
<protein>
    <recommendedName>
        <fullName evidence="5">PH domain-containing protein</fullName>
    </recommendedName>
</protein>
<name>A0A9X1QNS4_9SPHN</name>
<feature type="chain" id="PRO_5040923152" description="PH domain-containing protein" evidence="2">
    <location>
        <begin position="20"/>
        <end position="264"/>
    </location>
</feature>
<reference evidence="3" key="1">
    <citation type="submission" date="2022-01" db="EMBL/GenBank/DDBJ databases">
        <authorList>
            <person name="Jo J.-H."/>
            <person name="Im W.-T."/>
        </authorList>
    </citation>
    <scope>NUCLEOTIDE SEQUENCE</scope>
    <source>
        <strain evidence="3">G124</strain>
    </source>
</reference>
<evidence type="ECO:0000313" key="3">
    <source>
        <dbReference type="EMBL" id="MCF2515447.1"/>
    </source>
</evidence>
<feature type="signal peptide" evidence="2">
    <location>
        <begin position="1"/>
        <end position="19"/>
    </location>
</feature>
<organism evidence="3 4">
    <name type="scientific">Sphingomonas cremea</name>
    <dbReference type="NCBI Taxonomy" id="2904799"/>
    <lineage>
        <taxon>Bacteria</taxon>
        <taxon>Pseudomonadati</taxon>
        <taxon>Pseudomonadota</taxon>
        <taxon>Alphaproteobacteria</taxon>
        <taxon>Sphingomonadales</taxon>
        <taxon>Sphingomonadaceae</taxon>
        <taxon>Sphingomonas</taxon>
    </lineage>
</organism>
<dbReference type="AlphaFoldDB" id="A0A9X1QNS4"/>
<dbReference type="Proteomes" id="UP001139410">
    <property type="component" value="Unassembled WGS sequence"/>
</dbReference>
<evidence type="ECO:0000256" key="2">
    <source>
        <dbReference type="SAM" id="SignalP"/>
    </source>
</evidence>
<evidence type="ECO:0000313" key="4">
    <source>
        <dbReference type="Proteomes" id="UP001139410"/>
    </source>
</evidence>
<evidence type="ECO:0000256" key="1">
    <source>
        <dbReference type="SAM" id="MobiDB-lite"/>
    </source>
</evidence>
<gene>
    <name evidence="3" type="ORF">LVY65_10280</name>
</gene>
<keyword evidence="2" id="KW-0732">Signal</keyword>
<comment type="caution">
    <text evidence="3">The sequence shown here is derived from an EMBL/GenBank/DDBJ whole genome shotgun (WGS) entry which is preliminary data.</text>
</comment>
<evidence type="ECO:0008006" key="5">
    <source>
        <dbReference type="Google" id="ProtNLM"/>
    </source>
</evidence>
<dbReference type="RefSeq" id="WP_235068047.1">
    <property type="nucleotide sequence ID" value="NZ_JAKFGM010000003.1"/>
</dbReference>
<proteinExistence type="predicted"/>
<feature type="region of interest" description="Disordered" evidence="1">
    <location>
        <begin position="130"/>
        <end position="157"/>
    </location>
</feature>
<accession>A0A9X1QNS4</accession>
<keyword evidence="4" id="KW-1185">Reference proteome</keyword>